<protein>
    <submittedName>
        <fullName evidence="1">Uncharacterized protein</fullName>
    </submittedName>
</protein>
<sequence length="225" mass="25722">MALAASTTLTRANVVSILTFIKFLREKLLSPDDFIRNIREGRWLRTTLGYNSPVGSVMFSEEWRAASEISDIPFIDQNFYGDEILNFKRELEMLGVVIGFNQNYKLVVDNLKSPAYNISALTAESVLFVLKCLKHFSSPEKIVSAFKRKKSLKTNMGYKAPSESYLFNPQWGCLLEVFNGFPLIDQNFYGTNIVLYKNELKQLGVVVDFEEAAKAFSQEAKWYSF</sequence>
<accession>A0A4S4DZC5</accession>
<evidence type="ECO:0000313" key="2">
    <source>
        <dbReference type="Proteomes" id="UP000306102"/>
    </source>
</evidence>
<dbReference type="InterPro" id="IPR052957">
    <property type="entry name" value="Auxin_embryo_med"/>
</dbReference>
<comment type="caution">
    <text evidence="1">The sequence shown here is derived from an EMBL/GenBank/DDBJ whole genome shotgun (WGS) entry which is preliminary data.</text>
</comment>
<dbReference type="PANTHER" id="PTHR32387">
    <property type="entry name" value="WU:FJ29H11"/>
    <property type="match status" value="1"/>
</dbReference>
<keyword evidence="2" id="KW-1185">Reference proteome</keyword>
<dbReference type="AlphaFoldDB" id="A0A4S4DZC5"/>
<proteinExistence type="predicted"/>
<gene>
    <name evidence="1" type="ORF">TEA_011143</name>
</gene>
<name>A0A4S4DZC5_CAMSN</name>
<organism evidence="1 2">
    <name type="scientific">Camellia sinensis var. sinensis</name>
    <name type="common">China tea</name>
    <dbReference type="NCBI Taxonomy" id="542762"/>
    <lineage>
        <taxon>Eukaryota</taxon>
        <taxon>Viridiplantae</taxon>
        <taxon>Streptophyta</taxon>
        <taxon>Embryophyta</taxon>
        <taxon>Tracheophyta</taxon>
        <taxon>Spermatophyta</taxon>
        <taxon>Magnoliopsida</taxon>
        <taxon>eudicotyledons</taxon>
        <taxon>Gunneridae</taxon>
        <taxon>Pentapetalae</taxon>
        <taxon>asterids</taxon>
        <taxon>Ericales</taxon>
        <taxon>Theaceae</taxon>
        <taxon>Camellia</taxon>
    </lineage>
</organism>
<dbReference type="Proteomes" id="UP000306102">
    <property type="component" value="Unassembled WGS sequence"/>
</dbReference>
<reference evidence="1 2" key="1">
    <citation type="journal article" date="2018" name="Proc. Natl. Acad. Sci. U.S.A.">
        <title>Draft genome sequence of Camellia sinensis var. sinensis provides insights into the evolution of the tea genome and tea quality.</title>
        <authorList>
            <person name="Wei C."/>
            <person name="Yang H."/>
            <person name="Wang S."/>
            <person name="Zhao J."/>
            <person name="Liu C."/>
            <person name="Gao L."/>
            <person name="Xia E."/>
            <person name="Lu Y."/>
            <person name="Tai Y."/>
            <person name="She G."/>
            <person name="Sun J."/>
            <person name="Cao H."/>
            <person name="Tong W."/>
            <person name="Gao Q."/>
            <person name="Li Y."/>
            <person name="Deng W."/>
            <person name="Jiang X."/>
            <person name="Wang W."/>
            <person name="Chen Q."/>
            <person name="Zhang S."/>
            <person name="Li H."/>
            <person name="Wu J."/>
            <person name="Wang P."/>
            <person name="Li P."/>
            <person name="Shi C."/>
            <person name="Zheng F."/>
            <person name="Jian J."/>
            <person name="Huang B."/>
            <person name="Shan D."/>
            <person name="Shi M."/>
            <person name="Fang C."/>
            <person name="Yue Y."/>
            <person name="Li F."/>
            <person name="Li D."/>
            <person name="Wei S."/>
            <person name="Han B."/>
            <person name="Jiang C."/>
            <person name="Yin Y."/>
            <person name="Xia T."/>
            <person name="Zhang Z."/>
            <person name="Bennetzen J.L."/>
            <person name="Zhao S."/>
            <person name="Wan X."/>
        </authorList>
    </citation>
    <scope>NUCLEOTIDE SEQUENCE [LARGE SCALE GENOMIC DNA]</scope>
    <source>
        <strain evidence="2">cv. Shuchazao</strain>
        <tissue evidence="1">Leaf</tissue>
    </source>
</reference>
<evidence type="ECO:0000313" key="1">
    <source>
        <dbReference type="EMBL" id="THG08454.1"/>
    </source>
</evidence>
<dbReference type="EMBL" id="SDRB02009289">
    <property type="protein sequence ID" value="THG08454.1"/>
    <property type="molecule type" value="Genomic_DNA"/>
</dbReference>
<dbReference type="PANTHER" id="PTHR32387:SF3">
    <property type="entry name" value="ATP_DNA BINDING PROTEIN"/>
    <property type="match status" value="1"/>
</dbReference>
<dbReference type="STRING" id="542762.A0A4S4DZC5"/>